<evidence type="ECO:0000256" key="10">
    <source>
        <dbReference type="SAM" id="SignalP"/>
    </source>
</evidence>
<evidence type="ECO:0000256" key="3">
    <source>
        <dbReference type="ARBA" id="ARBA00012756"/>
    </source>
</evidence>
<dbReference type="GO" id="GO:0005975">
    <property type="term" value="P:carbohydrate metabolic process"/>
    <property type="evidence" value="ECO:0007669"/>
    <property type="project" value="InterPro"/>
</dbReference>
<dbReference type="Pfam" id="PF13364">
    <property type="entry name" value="BetaGal_ABD2"/>
    <property type="match status" value="2"/>
</dbReference>
<keyword evidence="13" id="KW-1185">Reference proteome</keyword>
<dbReference type="InterPro" id="IPR036833">
    <property type="entry name" value="BetaGal_dom3_sf"/>
</dbReference>
<accession>A0A8H5LNE0</accession>
<gene>
    <name evidence="12" type="ORF">D9756_000197</name>
</gene>
<dbReference type="InterPro" id="IPR037110">
    <property type="entry name" value="Betagal_dom2_sf"/>
</dbReference>
<dbReference type="InterPro" id="IPR031330">
    <property type="entry name" value="Gly_Hdrlase_35_cat"/>
</dbReference>
<dbReference type="AlphaFoldDB" id="A0A8H5LNE0"/>
<dbReference type="SUPFAM" id="SSF51011">
    <property type="entry name" value="Glycosyl hydrolase domain"/>
    <property type="match status" value="1"/>
</dbReference>
<name>A0A8H5LNE0_9AGAR</name>
<dbReference type="EC" id="3.2.1.23" evidence="3 8"/>
<comment type="similarity">
    <text evidence="2 9">Belongs to the glycosyl hydrolase 35 family.</text>
</comment>
<dbReference type="Proteomes" id="UP000559027">
    <property type="component" value="Unassembled WGS sequence"/>
</dbReference>
<evidence type="ECO:0000256" key="5">
    <source>
        <dbReference type="ARBA" id="ARBA00022801"/>
    </source>
</evidence>
<feature type="chain" id="PRO_5034739516" description="Beta-galactosidase" evidence="10">
    <location>
        <begin position="25"/>
        <end position="1015"/>
    </location>
</feature>
<sequence length="1015" mass="111743">MFSSSRLLSVICAVLAVGPKHAIGAHILSLRTDDGYTSQVQWDGHSFSIQTPDQSTPRRIFLQSGEYHPWRLPVPELWPDVFQKAKAAGLNSISFYSHWGMMNPKDGVLDMEGINNLQPFFDAAKEAGLWVIARPGPYINAETSGGAVPGWATTIPGDPSWNPYNGELRSNDTAFHNSWQLYVKGVASLIAENQITEGGPIILVQVENEYYNGPGQNEYILELQSAFRDAGIVVPTSVNDPGLFRNLVNETNIYTIDAYPIGISACATPHTWRDIPTTWRPYHETVMPETPFMFTEFQGGAFNAWASPVTYDTCREFTGPNFQRVFYHQLWAQGVTASNFYMFFGGTNWGQVSYPMAYTSYDYGAAITESRELTTKYDELKLQSFFLRSVHDLYKTDLIVNGTNLTTNPSIYTTWLQNPDTHTSFYITRQVNASWDDVRNYKLHIDDATVPQLDGDLILNGRDSRVIAANMAFGNKSKLLYSTAHIMTALTVDGTDVLVIYGDVGQTAELAFPTGSSASVKVEGLSVKTRVVRGQAVVNFKFSSGIHTAQITGTNMAIKVIIADYATATTFWQPIITGQGTFGNYADIGGTTPVLVVGPYLVRNATLHDQTLSITGDLNRTTTLQVFGPSSINRVQWNGQDLKLSKTMWGSLSATLPGPTGTSVSLPSLEDLTWKFADSLPEIKDKYDDSKWVDADHMTTTSKFPRYYGGPWNLSVASDYGYHVGNILWRGHFNGAGQKAVNLSISGGHNFAASAWLNDAFLGAMEGFVPTQNASWPYPDGALKEGDDNVITILQDHMGFNLAGQIVCCTPGGRQRDIQSPRGIEGYYLLGEDANPNVTQFSSWKIQGNFGGEDYPDKTRKIFNEGGLFGERMGYHLPGFDDSKWETRSPSKGLDAPGVGWFRTTFDLDLPENHDVPISFVFADTPGAYRAQLYVNGWQMGKRAANLGPQNIFVVQPGILNLHGTNTLAVSLWSMGTAPEDLAIPSLELISTGVYTGGPGPVSQDNPSWTDRQAW</sequence>
<dbReference type="InterPro" id="IPR025300">
    <property type="entry name" value="BetaGal_jelly_roll_dom"/>
</dbReference>
<dbReference type="OrthoDB" id="1657402at2759"/>
<dbReference type="Gene3D" id="3.20.20.80">
    <property type="entry name" value="Glycosidases"/>
    <property type="match status" value="1"/>
</dbReference>
<dbReference type="Pfam" id="PF10435">
    <property type="entry name" value="BetaGal_dom2"/>
    <property type="match status" value="1"/>
</dbReference>
<dbReference type="EMBL" id="JAACJO010000001">
    <property type="protein sequence ID" value="KAF5363995.1"/>
    <property type="molecule type" value="Genomic_DNA"/>
</dbReference>
<keyword evidence="5 8" id="KW-0378">Hydrolase</keyword>
<dbReference type="Gene3D" id="2.102.20.10">
    <property type="entry name" value="Beta-galactosidase, domain 2"/>
    <property type="match status" value="1"/>
</dbReference>
<evidence type="ECO:0000256" key="7">
    <source>
        <dbReference type="ARBA" id="ARBA00023295"/>
    </source>
</evidence>
<evidence type="ECO:0000256" key="4">
    <source>
        <dbReference type="ARBA" id="ARBA00022729"/>
    </source>
</evidence>
<dbReference type="PROSITE" id="PS01182">
    <property type="entry name" value="GLYCOSYL_HYDROL_F35"/>
    <property type="match status" value="1"/>
</dbReference>
<dbReference type="SUPFAM" id="SSF51445">
    <property type="entry name" value="(Trans)glycosidases"/>
    <property type="match status" value="1"/>
</dbReference>
<dbReference type="Gene3D" id="2.60.120.260">
    <property type="entry name" value="Galactose-binding domain-like"/>
    <property type="match status" value="2"/>
</dbReference>
<dbReference type="InterPro" id="IPR025972">
    <property type="entry name" value="BetaGal_dom3"/>
</dbReference>
<evidence type="ECO:0000256" key="8">
    <source>
        <dbReference type="RuleBase" id="RU000675"/>
    </source>
</evidence>
<dbReference type="PRINTS" id="PR00742">
    <property type="entry name" value="GLHYDRLASE35"/>
</dbReference>
<dbReference type="SUPFAM" id="SSF117100">
    <property type="entry name" value="Beta-galactosidase LacA, domain 3"/>
    <property type="match status" value="1"/>
</dbReference>
<comment type="catalytic activity">
    <reaction evidence="1 8">
        <text>Hydrolysis of terminal non-reducing beta-D-galactose residues in beta-D-galactosides.</text>
        <dbReference type="EC" id="3.2.1.23"/>
    </reaction>
</comment>
<dbReference type="PANTHER" id="PTHR23421">
    <property type="entry name" value="BETA-GALACTOSIDASE RELATED"/>
    <property type="match status" value="1"/>
</dbReference>
<dbReference type="SMART" id="SM01029">
    <property type="entry name" value="BetaGal_dom2"/>
    <property type="match status" value="1"/>
</dbReference>
<dbReference type="Pfam" id="PF01301">
    <property type="entry name" value="Glyco_hydro_35"/>
    <property type="match status" value="1"/>
</dbReference>
<keyword evidence="6" id="KW-0325">Glycoprotein</keyword>
<evidence type="ECO:0000313" key="13">
    <source>
        <dbReference type="Proteomes" id="UP000559027"/>
    </source>
</evidence>
<evidence type="ECO:0000256" key="1">
    <source>
        <dbReference type="ARBA" id="ARBA00001412"/>
    </source>
</evidence>
<evidence type="ECO:0000256" key="2">
    <source>
        <dbReference type="ARBA" id="ARBA00009809"/>
    </source>
</evidence>
<dbReference type="InterPro" id="IPR018954">
    <property type="entry name" value="Betagal_dom2"/>
</dbReference>
<dbReference type="InterPro" id="IPR019801">
    <property type="entry name" value="Glyco_hydro_35_CS"/>
</dbReference>
<keyword evidence="7 8" id="KW-0326">Glycosidase</keyword>
<dbReference type="Gene3D" id="2.60.390.10">
    <property type="entry name" value="Beta-galactosidase, domain 3"/>
    <property type="match status" value="1"/>
</dbReference>
<feature type="domain" description="Beta-galactosidase" evidence="11">
    <location>
        <begin position="392"/>
        <end position="571"/>
    </location>
</feature>
<protein>
    <recommendedName>
        <fullName evidence="3 8">Beta-galactosidase</fullName>
        <ecNumber evidence="3 8">3.2.1.23</ecNumber>
    </recommendedName>
</protein>
<dbReference type="SUPFAM" id="SSF49785">
    <property type="entry name" value="Galactose-binding domain-like"/>
    <property type="match status" value="2"/>
</dbReference>
<comment type="caution">
    <text evidence="12">The sequence shown here is derived from an EMBL/GenBank/DDBJ whole genome shotgun (WGS) entry which is preliminary data.</text>
</comment>
<evidence type="ECO:0000259" key="11">
    <source>
        <dbReference type="SMART" id="SM01029"/>
    </source>
</evidence>
<evidence type="ECO:0000313" key="12">
    <source>
        <dbReference type="EMBL" id="KAF5363995.1"/>
    </source>
</evidence>
<proteinExistence type="inferred from homology"/>
<dbReference type="InterPro" id="IPR001944">
    <property type="entry name" value="Glycoside_Hdrlase_35"/>
</dbReference>
<evidence type="ECO:0000256" key="6">
    <source>
        <dbReference type="ARBA" id="ARBA00023180"/>
    </source>
</evidence>
<dbReference type="GO" id="GO:0004565">
    <property type="term" value="F:beta-galactosidase activity"/>
    <property type="evidence" value="ECO:0007669"/>
    <property type="project" value="UniProtKB-EC"/>
</dbReference>
<dbReference type="Pfam" id="PF13363">
    <property type="entry name" value="BetaGal_dom3"/>
    <property type="match status" value="1"/>
</dbReference>
<feature type="signal peptide" evidence="10">
    <location>
        <begin position="1"/>
        <end position="24"/>
    </location>
</feature>
<dbReference type="InterPro" id="IPR008979">
    <property type="entry name" value="Galactose-bd-like_sf"/>
</dbReference>
<dbReference type="InterPro" id="IPR017853">
    <property type="entry name" value="GH"/>
</dbReference>
<organism evidence="12 13">
    <name type="scientific">Leucocoprinus leucothites</name>
    <dbReference type="NCBI Taxonomy" id="201217"/>
    <lineage>
        <taxon>Eukaryota</taxon>
        <taxon>Fungi</taxon>
        <taxon>Dikarya</taxon>
        <taxon>Basidiomycota</taxon>
        <taxon>Agaricomycotina</taxon>
        <taxon>Agaricomycetes</taxon>
        <taxon>Agaricomycetidae</taxon>
        <taxon>Agaricales</taxon>
        <taxon>Agaricineae</taxon>
        <taxon>Agaricaceae</taxon>
        <taxon>Leucocoprinus</taxon>
    </lineage>
</organism>
<evidence type="ECO:0000256" key="9">
    <source>
        <dbReference type="RuleBase" id="RU003679"/>
    </source>
</evidence>
<reference evidence="12 13" key="1">
    <citation type="journal article" date="2020" name="ISME J.">
        <title>Uncovering the hidden diversity of litter-decomposition mechanisms in mushroom-forming fungi.</title>
        <authorList>
            <person name="Floudas D."/>
            <person name="Bentzer J."/>
            <person name="Ahren D."/>
            <person name="Johansson T."/>
            <person name="Persson P."/>
            <person name="Tunlid A."/>
        </authorList>
    </citation>
    <scope>NUCLEOTIDE SEQUENCE [LARGE SCALE GENOMIC DNA]</scope>
    <source>
        <strain evidence="12 13">CBS 146.42</strain>
    </source>
</reference>
<keyword evidence="4 10" id="KW-0732">Signal</keyword>